<comment type="similarity">
    <text evidence="2">Belongs to the MnmG family.</text>
</comment>
<evidence type="ECO:0000256" key="1">
    <source>
        <dbReference type="ARBA" id="ARBA00001974"/>
    </source>
</evidence>
<dbReference type="InterPro" id="IPR026904">
    <property type="entry name" value="MnmG_C"/>
</dbReference>
<dbReference type="InterPro" id="IPR020595">
    <property type="entry name" value="MnmG-rel_CS"/>
</dbReference>
<keyword evidence="4" id="KW-0819">tRNA processing</keyword>
<evidence type="ECO:0000313" key="8">
    <source>
        <dbReference type="EMBL" id="KAK1768518.1"/>
    </source>
</evidence>
<dbReference type="InterPro" id="IPR044920">
    <property type="entry name" value="MnmG_C_subdom_sf"/>
</dbReference>
<keyword evidence="3" id="KW-0285">Flavoprotein</keyword>
<accession>A0AAJ0C1P5</accession>
<proteinExistence type="inferred from homology"/>
<dbReference type="PROSITE" id="PS01281">
    <property type="entry name" value="GIDA_2"/>
    <property type="match status" value="1"/>
</dbReference>
<comment type="cofactor">
    <cofactor evidence="1">
        <name>FAD</name>
        <dbReference type="ChEBI" id="CHEBI:57692"/>
    </cofactor>
</comment>
<dbReference type="FunFam" id="1.10.150.570:FF:000001">
    <property type="entry name" value="tRNA uridine 5-carboxymethylaminomethyl modification enzyme MnmG"/>
    <property type="match status" value="1"/>
</dbReference>
<dbReference type="Pfam" id="PF13932">
    <property type="entry name" value="SAM_GIDA_C"/>
    <property type="match status" value="1"/>
</dbReference>
<evidence type="ECO:0000313" key="9">
    <source>
        <dbReference type="Proteomes" id="UP001244011"/>
    </source>
</evidence>
<dbReference type="NCBIfam" id="TIGR00136">
    <property type="entry name" value="mnmG_gidA"/>
    <property type="match status" value="1"/>
</dbReference>
<dbReference type="InterPro" id="IPR049312">
    <property type="entry name" value="GIDA_C_N"/>
</dbReference>
<dbReference type="SUPFAM" id="SSF51905">
    <property type="entry name" value="FAD/NAD(P)-binding domain"/>
    <property type="match status" value="1"/>
</dbReference>
<dbReference type="SMART" id="SM01228">
    <property type="entry name" value="GIDA_assoc_3"/>
    <property type="match status" value="1"/>
</dbReference>
<dbReference type="AlphaFoldDB" id="A0AAJ0C1P5"/>
<dbReference type="PROSITE" id="PS01280">
    <property type="entry name" value="GIDA_1"/>
    <property type="match status" value="1"/>
</dbReference>
<feature type="domain" description="tRNA uridine 5-carboxymethylaminomethyl modification enzyme C-terminal subdomain" evidence="7">
    <location>
        <begin position="585"/>
        <end position="656"/>
    </location>
</feature>
<dbReference type="InterPro" id="IPR002218">
    <property type="entry name" value="MnmG-rel"/>
</dbReference>
<dbReference type="FunFam" id="3.50.50.60:FF:000002">
    <property type="entry name" value="tRNA uridine 5-carboxymethylaminomethyl modification enzyme MnmG"/>
    <property type="match status" value="1"/>
</dbReference>
<evidence type="ECO:0000256" key="3">
    <source>
        <dbReference type="ARBA" id="ARBA00022630"/>
    </source>
</evidence>
<dbReference type="EMBL" id="MU839005">
    <property type="protein sequence ID" value="KAK1768518.1"/>
    <property type="molecule type" value="Genomic_DNA"/>
</dbReference>
<keyword evidence="5" id="KW-0274">FAD</keyword>
<dbReference type="PANTHER" id="PTHR11806:SF0">
    <property type="entry name" value="PROTEIN MTO1 HOMOLOG, MITOCHONDRIAL"/>
    <property type="match status" value="1"/>
</dbReference>
<dbReference type="InterPro" id="IPR047001">
    <property type="entry name" value="MnmG_C_subdom"/>
</dbReference>
<evidence type="ECO:0000256" key="6">
    <source>
        <dbReference type="ARBA" id="ARBA00054993"/>
    </source>
</evidence>
<dbReference type="Pfam" id="PF21680">
    <property type="entry name" value="GIDA_C_1st"/>
    <property type="match status" value="1"/>
</dbReference>
<organism evidence="8 9">
    <name type="scientific">Phialemonium atrogriseum</name>
    <dbReference type="NCBI Taxonomy" id="1093897"/>
    <lineage>
        <taxon>Eukaryota</taxon>
        <taxon>Fungi</taxon>
        <taxon>Dikarya</taxon>
        <taxon>Ascomycota</taxon>
        <taxon>Pezizomycotina</taxon>
        <taxon>Sordariomycetes</taxon>
        <taxon>Sordariomycetidae</taxon>
        <taxon>Cephalothecales</taxon>
        <taxon>Cephalothecaceae</taxon>
        <taxon>Phialemonium</taxon>
    </lineage>
</organism>
<dbReference type="GeneID" id="85308638"/>
<dbReference type="GO" id="GO:0050660">
    <property type="term" value="F:flavin adenine dinucleotide binding"/>
    <property type="evidence" value="ECO:0007669"/>
    <property type="project" value="InterPro"/>
</dbReference>
<evidence type="ECO:0000256" key="2">
    <source>
        <dbReference type="ARBA" id="ARBA00007653"/>
    </source>
</evidence>
<reference evidence="8" key="1">
    <citation type="submission" date="2023-06" db="EMBL/GenBank/DDBJ databases">
        <title>Genome-scale phylogeny and comparative genomics of the fungal order Sordariales.</title>
        <authorList>
            <consortium name="Lawrence Berkeley National Laboratory"/>
            <person name="Hensen N."/>
            <person name="Bonometti L."/>
            <person name="Westerberg I."/>
            <person name="Brannstrom I.O."/>
            <person name="Guillou S."/>
            <person name="Cros-Aarteil S."/>
            <person name="Calhoun S."/>
            <person name="Haridas S."/>
            <person name="Kuo A."/>
            <person name="Mondo S."/>
            <person name="Pangilinan J."/>
            <person name="Riley R."/>
            <person name="Labutti K."/>
            <person name="Andreopoulos B."/>
            <person name="Lipzen A."/>
            <person name="Chen C."/>
            <person name="Yanf M."/>
            <person name="Daum C."/>
            <person name="Ng V."/>
            <person name="Clum A."/>
            <person name="Steindorff A."/>
            <person name="Ohm R."/>
            <person name="Martin F."/>
            <person name="Silar P."/>
            <person name="Natvig D."/>
            <person name="Lalanne C."/>
            <person name="Gautier V."/>
            <person name="Ament-Velasquez S.L."/>
            <person name="Kruys A."/>
            <person name="Hutchinson M.I."/>
            <person name="Powell A.J."/>
            <person name="Barry K."/>
            <person name="Miller A.N."/>
            <person name="Grigoriev I.V."/>
            <person name="Debuchy R."/>
            <person name="Gladieux P."/>
            <person name="Thoren M.H."/>
            <person name="Johannesson H."/>
        </authorList>
    </citation>
    <scope>NUCLEOTIDE SEQUENCE</scope>
    <source>
        <strain evidence="8">8032-3</strain>
    </source>
</reference>
<comment type="caution">
    <text evidence="8">The sequence shown here is derived from an EMBL/GenBank/DDBJ whole genome shotgun (WGS) entry which is preliminary data.</text>
</comment>
<name>A0AAJ0C1P5_9PEZI</name>
<evidence type="ECO:0000256" key="5">
    <source>
        <dbReference type="ARBA" id="ARBA00022827"/>
    </source>
</evidence>
<dbReference type="FunFam" id="3.50.50.60:FF:000145">
    <property type="entry name" value="tRNA uridine 5-carboxymethylaminomethyl modification enzyme"/>
    <property type="match status" value="1"/>
</dbReference>
<protein>
    <submittedName>
        <fullName evidence="8">Mitochondrial translation optimization protein</fullName>
    </submittedName>
</protein>
<evidence type="ECO:0000256" key="4">
    <source>
        <dbReference type="ARBA" id="ARBA00022694"/>
    </source>
</evidence>
<dbReference type="InterPro" id="IPR036188">
    <property type="entry name" value="FAD/NAD-bd_sf"/>
</dbReference>
<dbReference type="GO" id="GO:0005739">
    <property type="term" value="C:mitochondrion"/>
    <property type="evidence" value="ECO:0007669"/>
    <property type="project" value="GOC"/>
</dbReference>
<dbReference type="HAMAP" id="MF_00129">
    <property type="entry name" value="MnmG_GidA"/>
    <property type="match status" value="1"/>
</dbReference>
<sequence>MTKIVIPRILRLARRPIAPQTPRSIRRRAFATVASDSRPFDVVVIGGGHAGSEACAAAARSGARTALITPKIDNLGTCSCNPSFGGIGKGTIIREIDALDGLAARVIDKAGVQFKVLNRKKGAAVWGPRAQIDRALYKKYMREELEGYKNLSIIMGSVSDIVVAENDDGTAGAKSKITGVRLESGEVLPTTQVVITTGTFLGGEIHIGLEAYPSGRMGEAATFGLSKSLKDAGFQLGRLKTGTPPRLARRSIDFRALEVQPGDDPPAPFSYLNDSVAVQDQLLCHATYTNAATHDVVRANLDKTIHIRETVKGPRYCPSLESKIIRFGHRERHIVWLEPEGFDTDVIYPNGLSMTIPADAQQQLLRTIPGLEDVTMLQPGYGVEYDYVDPRGLRATLETKAIRGLFLAGQINGTTGYEEAAGQGIVAGINAGRASRGLAPVTVSRGDGYIGVMIDDLVTKGVSEPYRMFTSRSEFRMSARSDNADARLTGLGRAWGVVSDRRWRAFSDERAQVAELTALLLGATRPASAWRAAGFAVRSDPHPRSGLDLLRLRGVSGVDDLLPHLPDAVAASFPARVRARVGVEALYAPYVAMQGAERARVARDEGLALDPALDYAAVPGLSMAERAALAATRPENLGQARRVEGVTPAGCVRLLRYVQRARGSEGAPEAEAEAEVAGLGEVVDGEDMETLDAKARAADF</sequence>
<comment type="function">
    <text evidence="6">Component of the MSS1-MTO1 complex that catalyzes the 5-carboxymethylaminomethyluridine (cmnm(5)U) modification at the 34th wobble position (U34) of mitochondrial tRNAs.</text>
</comment>
<dbReference type="Gene3D" id="1.10.150.570">
    <property type="entry name" value="GidA associated domain, C-terminal subdomain"/>
    <property type="match status" value="1"/>
</dbReference>
<dbReference type="RefSeq" id="XP_060284731.1">
    <property type="nucleotide sequence ID" value="XM_060425451.1"/>
</dbReference>
<dbReference type="GO" id="GO:0030488">
    <property type="term" value="P:tRNA methylation"/>
    <property type="evidence" value="ECO:0007669"/>
    <property type="project" value="TreeGrafter"/>
</dbReference>
<gene>
    <name evidence="8" type="ORF">QBC33DRAFT_489798</name>
</gene>
<keyword evidence="9" id="KW-1185">Reference proteome</keyword>
<dbReference type="GO" id="GO:0070899">
    <property type="term" value="P:mitochondrial tRNA wobble uridine modification"/>
    <property type="evidence" value="ECO:0007669"/>
    <property type="project" value="UniProtKB-ARBA"/>
</dbReference>
<dbReference type="Proteomes" id="UP001244011">
    <property type="component" value="Unassembled WGS sequence"/>
</dbReference>
<evidence type="ECO:0000259" key="7">
    <source>
        <dbReference type="SMART" id="SM01228"/>
    </source>
</evidence>
<dbReference type="Pfam" id="PF01134">
    <property type="entry name" value="GIDA"/>
    <property type="match status" value="1"/>
</dbReference>
<dbReference type="PANTHER" id="PTHR11806">
    <property type="entry name" value="GLUCOSE INHIBITED DIVISION PROTEIN A"/>
    <property type="match status" value="1"/>
</dbReference>
<dbReference type="InterPro" id="IPR040131">
    <property type="entry name" value="MnmG_N"/>
</dbReference>
<dbReference type="Gene3D" id="3.50.50.60">
    <property type="entry name" value="FAD/NAD(P)-binding domain"/>
    <property type="match status" value="2"/>
</dbReference>
<dbReference type="InterPro" id="IPR004416">
    <property type="entry name" value="MnmG"/>
</dbReference>